<dbReference type="OrthoDB" id="1925325at2759"/>
<evidence type="ECO:0000313" key="2">
    <source>
        <dbReference type="EMBL" id="OVA09500.1"/>
    </source>
</evidence>
<sequence length="240" mass="26556">MGSSVSVHKNPDSVMKFQLPNGSKAKQLFSSSSTRKQLVNEERPVVDMNFKSQSSLPPRLSSFQNLGSKEETFFDSQAWLESDCDDDFLSVNGDFTPSRNSASNPQSNSTGTRQLHQSLFMCGTPESTAESSPTDKKKRLSDLLQESFVGDDVSESDKQNTGNAKVEVRQANLDLPPKTTKRAPYVSGLYFLCSTERSPSRHSKPEKEKSAKSAQCCLPSLVTSRSFNERKKRLSPDRSG</sequence>
<organism evidence="2 3">
    <name type="scientific">Macleaya cordata</name>
    <name type="common">Five-seeded plume-poppy</name>
    <name type="synonym">Bocconia cordata</name>
    <dbReference type="NCBI Taxonomy" id="56857"/>
    <lineage>
        <taxon>Eukaryota</taxon>
        <taxon>Viridiplantae</taxon>
        <taxon>Streptophyta</taxon>
        <taxon>Embryophyta</taxon>
        <taxon>Tracheophyta</taxon>
        <taxon>Spermatophyta</taxon>
        <taxon>Magnoliopsida</taxon>
        <taxon>Ranunculales</taxon>
        <taxon>Papaveraceae</taxon>
        <taxon>Papaveroideae</taxon>
        <taxon>Macleaya</taxon>
    </lineage>
</organism>
<dbReference type="PANTHER" id="PTHR34280:SF2">
    <property type="entry name" value="OS01G0920100 PROTEIN"/>
    <property type="match status" value="1"/>
</dbReference>
<reference evidence="2 3" key="1">
    <citation type="journal article" date="2017" name="Mol. Plant">
        <title>The Genome of Medicinal Plant Macleaya cordata Provides New Insights into Benzylisoquinoline Alkaloids Metabolism.</title>
        <authorList>
            <person name="Liu X."/>
            <person name="Liu Y."/>
            <person name="Huang P."/>
            <person name="Ma Y."/>
            <person name="Qing Z."/>
            <person name="Tang Q."/>
            <person name="Cao H."/>
            <person name="Cheng P."/>
            <person name="Zheng Y."/>
            <person name="Yuan Z."/>
            <person name="Zhou Y."/>
            <person name="Liu J."/>
            <person name="Tang Z."/>
            <person name="Zhuo Y."/>
            <person name="Zhang Y."/>
            <person name="Yu L."/>
            <person name="Huang J."/>
            <person name="Yang P."/>
            <person name="Peng Q."/>
            <person name="Zhang J."/>
            <person name="Jiang W."/>
            <person name="Zhang Z."/>
            <person name="Lin K."/>
            <person name="Ro D.K."/>
            <person name="Chen X."/>
            <person name="Xiong X."/>
            <person name="Shang Y."/>
            <person name="Huang S."/>
            <person name="Zeng J."/>
        </authorList>
    </citation>
    <scope>NUCLEOTIDE SEQUENCE [LARGE SCALE GENOMIC DNA]</scope>
    <source>
        <strain evidence="3">cv. BLH2017</strain>
        <tissue evidence="2">Root</tissue>
    </source>
</reference>
<dbReference type="InParanoid" id="A0A200QG70"/>
<feature type="compositionally biased region" description="Polar residues" evidence="1">
    <location>
        <begin position="28"/>
        <end position="37"/>
    </location>
</feature>
<dbReference type="FunCoup" id="A0A200QG70">
    <property type="interactions" value="242"/>
</dbReference>
<feature type="region of interest" description="Disordered" evidence="1">
    <location>
        <begin position="25"/>
        <end position="44"/>
    </location>
</feature>
<dbReference type="OMA" id="KSMQCCL"/>
<keyword evidence="3" id="KW-1185">Reference proteome</keyword>
<comment type="caution">
    <text evidence="2">The sequence shown here is derived from an EMBL/GenBank/DDBJ whole genome shotgun (WGS) entry which is preliminary data.</text>
</comment>
<dbReference type="STRING" id="56857.A0A200QG70"/>
<dbReference type="AlphaFoldDB" id="A0A200QG70"/>
<dbReference type="Proteomes" id="UP000195402">
    <property type="component" value="Unassembled WGS sequence"/>
</dbReference>
<protein>
    <submittedName>
        <fullName evidence="2">Uncharacterized protein</fullName>
    </submittedName>
</protein>
<gene>
    <name evidence="2" type="ORF">BVC80_9101g16</name>
</gene>
<feature type="compositionally biased region" description="Polar residues" evidence="1">
    <location>
        <begin position="93"/>
        <end position="117"/>
    </location>
</feature>
<feature type="region of interest" description="Disordered" evidence="1">
    <location>
        <begin position="90"/>
        <end position="180"/>
    </location>
</feature>
<feature type="region of interest" description="Disordered" evidence="1">
    <location>
        <begin position="196"/>
        <end position="215"/>
    </location>
</feature>
<evidence type="ECO:0000256" key="1">
    <source>
        <dbReference type="SAM" id="MobiDB-lite"/>
    </source>
</evidence>
<dbReference type="PANTHER" id="PTHR34280">
    <property type="entry name" value="OS01G0920100 PROTEIN"/>
    <property type="match status" value="1"/>
</dbReference>
<evidence type="ECO:0000313" key="3">
    <source>
        <dbReference type="Proteomes" id="UP000195402"/>
    </source>
</evidence>
<name>A0A200QG70_MACCD</name>
<dbReference type="InterPro" id="IPR038947">
    <property type="entry name" value="At3g27210-like"/>
</dbReference>
<proteinExistence type="predicted"/>
<dbReference type="EMBL" id="MVGT01002051">
    <property type="protein sequence ID" value="OVA09500.1"/>
    <property type="molecule type" value="Genomic_DNA"/>
</dbReference>
<accession>A0A200QG70</accession>